<organism evidence="1 2">
    <name type="scientific">Ceratopteris richardii</name>
    <name type="common">Triangle waterfern</name>
    <dbReference type="NCBI Taxonomy" id="49495"/>
    <lineage>
        <taxon>Eukaryota</taxon>
        <taxon>Viridiplantae</taxon>
        <taxon>Streptophyta</taxon>
        <taxon>Embryophyta</taxon>
        <taxon>Tracheophyta</taxon>
        <taxon>Polypodiopsida</taxon>
        <taxon>Polypodiidae</taxon>
        <taxon>Polypodiales</taxon>
        <taxon>Pteridineae</taxon>
        <taxon>Pteridaceae</taxon>
        <taxon>Parkerioideae</taxon>
        <taxon>Ceratopteris</taxon>
    </lineage>
</organism>
<sequence>MQYALVRSPDSGGLKNGCEIERSSLSQDIAACPSDGSLSKAHSENENEGMTANISTVKGPSLDTALLPSSVLQEAEVLLSNLSRKGLSTLSKDVLIQLMEKVGERSRLHNFRNSVRKE</sequence>
<reference evidence="1" key="1">
    <citation type="submission" date="2021-08" db="EMBL/GenBank/DDBJ databases">
        <title>WGS assembly of Ceratopteris richardii.</title>
        <authorList>
            <person name="Marchant D.B."/>
            <person name="Chen G."/>
            <person name="Jenkins J."/>
            <person name="Shu S."/>
            <person name="Leebens-Mack J."/>
            <person name="Grimwood J."/>
            <person name="Schmutz J."/>
            <person name="Soltis P."/>
            <person name="Soltis D."/>
            <person name="Chen Z.-H."/>
        </authorList>
    </citation>
    <scope>NUCLEOTIDE SEQUENCE</scope>
    <source>
        <strain evidence="1">Whitten #5841</strain>
        <tissue evidence="1">Leaf</tissue>
    </source>
</reference>
<evidence type="ECO:0000313" key="1">
    <source>
        <dbReference type="EMBL" id="KAH7352771.1"/>
    </source>
</evidence>
<comment type="caution">
    <text evidence="1">The sequence shown here is derived from an EMBL/GenBank/DDBJ whole genome shotgun (WGS) entry which is preliminary data.</text>
</comment>
<evidence type="ECO:0000313" key="2">
    <source>
        <dbReference type="Proteomes" id="UP000825935"/>
    </source>
</evidence>
<keyword evidence="2" id="KW-1185">Reference proteome</keyword>
<protein>
    <submittedName>
        <fullName evidence="1">Uncharacterized protein</fullName>
    </submittedName>
</protein>
<name>A0A8T2SMM2_CERRI</name>
<dbReference type="Proteomes" id="UP000825935">
    <property type="component" value="Chromosome 19"/>
</dbReference>
<dbReference type="AlphaFoldDB" id="A0A8T2SMM2"/>
<gene>
    <name evidence="1" type="ORF">KP509_19G063100</name>
</gene>
<proteinExistence type="predicted"/>
<accession>A0A8T2SMM2</accession>
<dbReference type="EMBL" id="CM035424">
    <property type="protein sequence ID" value="KAH7352771.1"/>
    <property type="molecule type" value="Genomic_DNA"/>
</dbReference>